<evidence type="ECO:0000313" key="1">
    <source>
        <dbReference type="EMBL" id="CAH2284006.1"/>
    </source>
</evidence>
<dbReference type="AlphaFoldDB" id="A0AAD1W475"/>
<dbReference type="EMBL" id="OW240915">
    <property type="protein sequence ID" value="CAH2284006.1"/>
    <property type="molecule type" value="Genomic_DNA"/>
</dbReference>
<sequence>MFSKTLSEVLYSYFQINDTPDVHPTTVWQAHKVVIQGLIISRASYLKKKTQQEHLHLLRTLRDTTTANIPNLTPQLAQVLQDTTTRINNIALSKTTHILHKLKQKTYSQGNKAGKHLATLLRQKQSSTKIPYLLTPKGSKIHNPQDINDTMATYYHTLYKLKDNPSLHQRTPQEIQDFL</sequence>
<evidence type="ECO:0000313" key="2">
    <source>
        <dbReference type="Proteomes" id="UP001295444"/>
    </source>
</evidence>
<reference evidence="1" key="1">
    <citation type="submission" date="2022-03" db="EMBL/GenBank/DDBJ databases">
        <authorList>
            <person name="Alioto T."/>
            <person name="Alioto T."/>
            <person name="Gomez Garrido J."/>
        </authorList>
    </citation>
    <scope>NUCLEOTIDE SEQUENCE</scope>
</reference>
<keyword evidence="2" id="KW-1185">Reference proteome</keyword>
<proteinExistence type="predicted"/>
<gene>
    <name evidence="1" type="ORF">PECUL_23A043740</name>
</gene>
<name>A0AAD1W475_PELCU</name>
<accession>A0AAD1W475</accession>
<organism evidence="1 2">
    <name type="scientific">Pelobates cultripes</name>
    <name type="common">Western spadefoot toad</name>
    <dbReference type="NCBI Taxonomy" id="61616"/>
    <lineage>
        <taxon>Eukaryota</taxon>
        <taxon>Metazoa</taxon>
        <taxon>Chordata</taxon>
        <taxon>Craniata</taxon>
        <taxon>Vertebrata</taxon>
        <taxon>Euteleostomi</taxon>
        <taxon>Amphibia</taxon>
        <taxon>Batrachia</taxon>
        <taxon>Anura</taxon>
        <taxon>Pelobatoidea</taxon>
        <taxon>Pelobatidae</taxon>
        <taxon>Pelobates</taxon>
    </lineage>
</organism>
<dbReference type="Proteomes" id="UP001295444">
    <property type="component" value="Chromosome 04"/>
</dbReference>
<protein>
    <submittedName>
        <fullName evidence="1">Uncharacterized protein</fullName>
    </submittedName>
</protein>